<evidence type="ECO:0000256" key="1">
    <source>
        <dbReference type="ARBA" id="ARBA00022857"/>
    </source>
</evidence>
<evidence type="ECO:0008006" key="5">
    <source>
        <dbReference type="Google" id="ProtNLM"/>
    </source>
</evidence>
<keyword evidence="1" id="KW-0521">NADP</keyword>
<keyword evidence="2" id="KW-0560">Oxidoreductase</keyword>
<dbReference type="EMBL" id="ML996082">
    <property type="protein sequence ID" value="KAF2156334.1"/>
    <property type="molecule type" value="Genomic_DNA"/>
</dbReference>
<reference evidence="3" key="1">
    <citation type="journal article" date="2020" name="Stud. Mycol.">
        <title>101 Dothideomycetes genomes: a test case for predicting lifestyles and emergence of pathogens.</title>
        <authorList>
            <person name="Haridas S."/>
            <person name="Albert R."/>
            <person name="Binder M."/>
            <person name="Bloem J."/>
            <person name="Labutti K."/>
            <person name="Salamov A."/>
            <person name="Andreopoulos B."/>
            <person name="Baker S."/>
            <person name="Barry K."/>
            <person name="Bills G."/>
            <person name="Bluhm B."/>
            <person name="Cannon C."/>
            <person name="Castanera R."/>
            <person name="Culley D."/>
            <person name="Daum C."/>
            <person name="Ezra D."/>
            <person name="Gonzalez J."/>
            <person name="Henrissat B."/>
            <person name="Kuo A."/>
            <person name="Liang C."/>
            <person name="Lipzen A."/>
            <person name="Lutzoni F."/>
            <person name="Magnuson J."/>
            <person name="Mondo S."/>
            <person name="Nolan M."/>
            <person name="Ohm R."/>
            <person name="Pangilinan J."/>
            <person name="Park H.-J."/>
            <person name="Ramirez L."/>
            <person name="Alfaro M."/>
            <person name="Sun H."/>
            <person name="Tritt A."/>
            <person name="Yoshinaga Y."/>
            <person name="Zwiers L.-H."/>
            <person name="Turgeon B."/>
            <person name="Goodwin S."/>
            <person name="Spatafora J."/>
            <person name="Crous P."/>
            <person name="Grigoriev I."/>
        </authorList>
    </citation>
    <scope>NUCLEOTIDE SEQUENCE</scope>
    <source>
        <strain evidence="3">CBS 260.36</strain>
    </source>
</reference>
<proteinExistence type="predicted"/>
<dbReference type="GO" id="GO:0016491">
    <property type="term" value="F:oxidoreductase activity"/>
    <property type="evidence" value="ECO:0007669"/>
    <property type="project" value="UniProtKB-KW"/>
</dbReference>
<dbReference type="Proteomes" id="UP000799439">
    <property type="component" value="Unassembled WGS sequence"/>
</dbReference>
<comment type="caution">
    <text evidence="3">The sequence shown here is derived from an EMBL/GenBank/DDBJ whole genome shotgun (WGS) entry which is preliminary data.</text>
</comment>
<keyword evidence="4" id="KW-1185">Reference proteome</keyword>
<sequence>MVHVVGLLGASGLVGNPTAHKLAESAAAGEIELVLLHRPERKPKGFDGKPSVQFRVVDFDGPSTDLEKALRGIHVVVASISPEGLSVEPKLVEALAKSPDFVTYIPSLYSTTWSESDAREPGLDSILPMFHASTDKAKELGVSTTIVYTGGFDNYIFDLDYIGSSLKQNHVLANKKQLQNGFPITSIDYLASGLHRLATSDPSSTKNTEHSFVTFWPTGQDLVDLFSKINGKPATIRDYTVEVRNDLLADAANFGAVKAGYLGKWEANSWAYDQPGRAYDKSYTGPSIEETARRYI</sequence>
<dbReference type="Gene3D" id="3.40.50.720">
    <property type="entry name" value="NAD(P)-binding Rossmann-like Domain"/>
    <property type="match status" value="1"/>
</dbReference>
<dbReference type="SUPFAM" id="SSF51735">
    <property type="entry name" value="NAD(P)-binding Rossmann-fold domains"/>
    <property type="match status" value="1"/>
</dbReference>
<gene>
    <name evidence="3" type="ORF">K461DRAFT_275455</name>
</gene>
<dbReference type="PANTHER" id="PTHR47706:SF9">
    <property type="entry name" value="NMRA-LIKE DOMAIN-CONTAINING PROTEIN-RELATED"/>
    <property type="match status" value="1"/>
</dbReference>
<evidence type="ECO:0000256" key="2">
    <source>
        <dbReference type="ARBA" id="ARBA00023002"/>
    </source>
</evidence>
<evidence type="ECO:0000313" key="3">
    <source>
        <dbReference type="EMBL" id="KAF2156334.1"/>
    </source>
</evidence>
<dbReference type="OrthoDB" id="5283654at2759"/>
<name>A0A9P4JCH9_9PEZI</name>
<accession>A0A9P4JCH9</accession>
<dbReference type="InterPro" id="IPR036291">
    <property type="entry name" value="NAD(P)-bd_dom_sf"/>
</dbReference>
<dbReference type="AlphaFoldDB" id="A0A9P4JCH9"/>
<protein>
    <recommendedName>
        <fullName evidence="5">NmrA-like domain-containing protein</fullName>
    </recommendedName>
</protein>
<evidence type="ECO:0000313" key="4">
    <source>
        <dbReference type="Proteomes" id="UP000799439"/>
    </source>
</evidence>
<dbReference type="PANTHER" id="PTHR47706">
    <property type="entry name" value="NMRA-LIKE FAMILY PROTEIN"/>
    <property type="match status" value="1"/>
</dbReference>
<organism evidence="3 4">
    <name type="scientific">Myriangium duriaei CBS 260.36</name>
    <dbReference type="NCBI Taxonomy" id="1168546"/>
    <lineage>
        <taxon>Eukaryota</taxon>
        <taxon>Fungi</taxon>
        <taxon>Dikarya</taxon>
        <taxon>Ascomycota</taxon>
        <taxon>Pezizomycotina</taxon>
        <taxon>Dothideomycetes</taxon>
        <taxon>Dothideomycetidae</taxon>
        <taxon>Myriangiales</taxon>
        <taxon>Myriangiaceae</taxon>
        <taxon>Myriangium</taxon>
    </lineage>
</organism>
<dbReference type="InterPro" id="IPR051609">
    <property type="entry name" value="NmrA/Isoflavone_reductase-like"/>
</dbReference>